<dbReference type="OrthoDB" id="6243855at2759"/>
<dbReference type="EMBL" id="NIRI02000077">
    <property type="protein sequence ID" value="KAG5441376.1"/>
    <property type="molecule type" value="Genomic_DNA"/>
</dbReference>
<accession>A0A8T1LXS0</accession>
<dbReference type="GO" id="GO:0008318">
    <property type="term" value="F:protein prenyltransferase activity"/>
    <property type="evidence" value="ECO:0007669"/>
    <property type="project" value="InterPro"/>
</dbReference>
<evidence type="ECO:0000256" key="3">
    <source>
        <dbReference type="ARBA" id="ARBA00022679"/>
    </source>
</evidence>
<reference evidence="5 6" key="1">
    <citation type="journal article" date="2018" name="Biotechnol. Adv.">
        <title>Improved genomic resources and new bioinformatic workflow for the carcinogenic parasite Clonorchis sinensis: Biotechnological implications.</title>
        <authorList>
            <person name="Wang D."/>
            <person name="Korhonen P.K."/>
            <person name="Gasser R.B."/>
            <person name="Young N.D."/>
        </authorList>
    </citation>
    <scope>NUCLEOTIDE SEQUENCE [LARGE SCALE GENOMIC DNA]</scope>
    <source>
        <strain evidence="5">Cs-k2</strain>
    </source>
</reference>
<dbReference type="SUPFAM" id="SSF48439">
    <property type="entry name" value="Protein prenylyltransferase"/>
    <property type="match status" value="1"/>
</dbReference>
<gene>
    <name evidence="5" type="ORF">CSKR_108700</name>
</gene>
<dbReference type="Pfam" id="PF01239">
    <property type="entry name" value="PPTA"/>
    <property type="match status" value="1"/>
</dbReference>
<evidence type="ECO:0000256" key="1">
    <source>
        <dbReference type="ARBA" id="ARBA00006734"/>
    </source>
</evidence>
<dbReference type="PROSITE" id="PS51147">
    <property type="entry name" value="PFTA"/>
    <property type="match status" value="1"/>
</dbReference>
<evidence type="ECO:0000313" key="5">
    <source>
        <dbReference type="EMBL" id="KAG5441376.1"/>
    </source>
</evidence>
<dbReference type="PANTHER" id="PTHR11129">
    <property type="entry name" value="PROTEIN FARNESYLTRANSFERASE ALPHA SUBUNIT/RAB GERANYLGERANYL TRANSFERASE ALPHA SUBUNIT"/>
    <property type="match status" value="1"/>
</dbReference>
<sequence>MADTPMNEERNRFFQALSDCLTACSEYDVLAHVDESHRHEVLRKHGPSLGICDCSIPMFYRTSLGTPTENLLEIVLLYLLLITPNATTFWNCRRRRVLSGQISPDRELWLTRLILRTHPRSNETIFHRQWVMRTYYAKSVNTLSMELELCEEIADAYRLHYGLWDYRRFLVDQIGPTAFEKELMRLDDWLSSHPTDASGWTYLAQLLERTVRCSVPRCKELVVERLSHVNSLLQSYPERECLWMFMRTALCLLKQLDRDCATDFVANQTELFPTEARPIIAELVKIRRQFKSMESYFDWAFEHGLTRFPRCLRSSTDNSFCPGWTTPPLVAHFIQALHCLHHQILAELTWPPCLARYRRAVFFKSVFNRNQHPGETADEYADALQNLAAKAYPEDSSEVREAHTAQRFMAGVRNADLKAKFRRKGDRTLGDVPQLARTYEHLYDSGDPAPSPAPLFPIGQRHSQSIWTPLPLKPSRAPGIASTVRSWEKMPGAAATTPITCLRSSTDNSFCPGWTTPPLVAHFIQALHCLHHQILAELTWPPCLARYRRAVFFKSVFNRNQHPGETADEYADALQNLAAKISRGFVGSSRSAQAQRFMAGVRNADLKAKFRRKGDRTLGDVPQLARTYEHLYDSGDPAPSPAPLFPIGQRHSQSIWTPLPLKPSRAPGIASTVRSWEKMPGAAATTPITVSLRCPQQSLPRLLDSFPLYL</sequence>
<dbReference type="Proteomes" id="UP000286415">
    <property type="component" value="Unassembled WGS sequence"/>
</dbReference>
<comment type="caution">
    <text evidence="5">The sequence shown here is derived from an EMBL/GenBank/DDBJ whole genome shotgun (WGS) entry which is preliminary data.</text>
</comment>
<evidence type="ECO:0000256" key="4">
    <source>
        <dbReference type="ARBA" id="ARBA00022737"/>
    </source>
</evidence>
<organism evidence="5 6">
    <name type="scientific">Clonorchis sinensis</name>
    <name type="common">Chinese liver fluke</name>
    <dbReference type="NCBI Taxonomy" id="79923"/>
    <lineage>
        <taxon>Eukaryota</taxon>
        <taxon>Metazoa</taxon>
        <taxon>Spiralia</taxon>
        <taxon>Lophotrochozoa</taxon>
        <taxon>Platyhelminthes</taxon>
        <taxon>Trematoda</taxon>
        <taxon>Digenea</taxon>
        <taxon>Opisthorchiida</taxon>
        <taxon>Opisthorchiata</taxon>
        <taxon>Opisthorchiidae</taxon>
        <taxon>Clonorchis</taxon>
    </lineage>
</organism>
<dbReference type="AlphaFoldDB" id="A0A8T1LXS0"/>
<dbReference type="Gene3D" id="1.25.40.120">
    <property type="entry name" value="Protein prenylyltransferase"/>
    <property type="match status" value="1"/>
</dbReference>
<name>A0A8T1LXS0_CLOSI</name>
<keyword evidence="6" id="KW-1185">Reference proteome</keyword>
<comment type="similarity">
    <text evidence="1">Belongs to the protein prenyltransferase subunit alpha family.</text>
</comment>
<dbReference type="InterPro" id="IPR002088">
    <property type="entry name" value="Prenyl_trans_a"/>
</dbReference>
<dbReference type="GO" id="GO:0005737">
    <property type="term" value="C:cytoplasm"/>
    <property type="evidence" value="ECO:0007669"/>
    <property type="project" value="TreeGrafter"/>
</dbReference>
<keyword evidence="3" id="KW-0808">Transferase</keyword>
<dbReference type="PANTHER" id="PTHR11129:SF3">
    <property type="entry name" value="PROTEIN PRENYLTRANSFERASE ALPHA SUBUNIT REPEAT-CONTAINING PROTEIN 1"/>
    <property type="match status" value="1"/>
</dbReference>
<keyword evidence="4" id="KW-0677">Repeat</keyword>
<protein>
    <submittedName>
        <fullName evidence="5">Protein prenyltransferase alpha subunit repeat-containing protein 1-B</fullName>
    </submittedName>
</protein>
<reference evidence="5 6" key="2">
    <citation type="journal article" date="2021" name="Genomics">
        <title>High-quality reference genome for Clonorchis sinensis.</title>
        <authorList>
            <person name="Young N.D."/>
            <person name="Stroehlein A.J."/>
            <person name="Kinkar L."/>
            <person name="Wang T."/>
            <person name="Sohn W.M."/>
            <person name="Chang B.C.H."/>
            <person name="Kaur P."/>
            <person name="Weisz D."/>
            <person name="Dudchenko O."/>
            <person name="Aiden E.L."/>
            <person name="Korhonen P.K."/>
            <person name="Gasser R.B."/>
        </authorList>
    </citation>
    <scope>NUCLEOTIDE SEQUENCE [LARGE SCALE GENOMIC DNA]</scope>
    <source>
        <strain evidence="5">Cs-k2</strain>
    </source>
</reference>
<evidence type="ECO:0000256" key="2">
    <source>
        <dbReference type="ARBA" id="ARBA00022602"/>
    </source>
</evidence>
<keyword evidence="2" id="KW-0637">Prenyltransferase</keyword>
<evidence type="ECO:0000313" key="6">
    <source>
        <dbReference type="Proteomes" id="UP000286415"/>
    </source>
</evidence>
<proteinExistence type="inferred from homology"/>